<dbReference type="PANTHER" id="PTHR12187">
    <property type="entry name" value="AGAP000124-PA"/>
    <property type="match status" value="1"/>
</dbReference>
<evidence type="ECO:0000256" key="1">
    <source>
        <dbReference type="ARBA" id="ARBA00022801"/>
    </source>
</evidence>
<dbReference type="PANTHER" id="PTHR12187:SF3">
    <property type="entry name" value="INOSITOL POLYPHOSPHATE 4-PHOSPHATASE TYPE II"/>
    <property type="match status" value="1"/>
</dbReference>
<evidence type="ECO:0000313" key="3">
    <source>
        <dbReference type="EMBL" id="MEQ2267014.1"/>
    </source>
</evidence>
<gene>
    <name evidence="3" type="ORF">XENORESO_000473</name>
</gene>
<proteinExistence type="predicted"/>
<accession>A0ABV0WD56</accession>
<dbReference type="Proteomes" id="UP001444071">
    <property type="component" value="Unassembled WGS sequence"/>
</dbReference>
<dbReference type="InterPro" id="IPR039034">
    <property type="entry name" value="INPP4"/>
</dbReference>
<protein>
    <submittedName>
        <fullName evidence="3">Uncharacterized protein</fullName>
    </submittedName>
</protein>
<keyword evidence="2" id="KW-0443">Lipid metabolism</keyword>
<reference evidence="3 4" key="1">
    <citation type="submission" date="2021-06" db="EMBL/GenBank/DDBJ databases">
        <authorList>
            <person name="Palmer J.M."/>
        </authorList>
    </citation>
    <scope>NUCLEOTIDE SEQUENCE [LARGE SCALE GENOMIC DNA]</scope>
    <source>
        <strain evidence="3 4">XR_2019</strain>
        <tissue evidence="3">Muscle</tissue>
    </source>
</reference>
<organism evidence="3 4">
    <name type="scientific">Xenotaenia resolanae</name>
    <dbReference type="NCBI Taxonomy" id="208358"/>
    <lineage>
        <taxon>Eukaryota</taxon>
        <taxon>Metazoa</taxon>
        <taxon>Chordata</taxon>
        <taxon>Craniata</taxon>
        <taxon>Vertebrata</taxon>
        <taxon>Euteleostomi</taxon>
        <taxon>Actinopterygii</taxon>
        <taxon>Neopterygii</taxon>
        <taxon>Teleostei</taxon>
        <taxon>Neoteleostei</taxon>
        <taxon>Acanthomorphata</taxon>
        <taxon>Ovalentaria</taxon>
        <taxon>Atherinomorphae</taxon>
        <taxon>Cyprinodontiformes</taxon>
        <taxon>Goodeidae</taxon>
        <taxon>Xenotaenia</taxon>
    </lineage>
</organism>
<name>A0ABV0WD56_9TELE</name>
<keyword evidence="1" id="KW-0378">Hydrolase</keyword>
<evidence type="ECO:0000256" key="2">
    <source>
        <dbReference type="ARBA" id="ARBA00023098"/>
    </source>
</evidence>
<keyword evidence="4" id="KW-1185">Reference proteome</keyword>
<comment type="caution">
    <text evidence="3">The sequence shown here is derived from an EMBL/GenBank/DDBJ whole genome shotgun (WGS) entry which is preliminary data.</text>
</comment>
<dbReference type="EMBL" id="JAHRIM010041121">
    <property type="protein sequence ID" value="MEQ2267014.1"/>
    <property type="molecule type" value="Genomic_DNA"/>
</dbReference>
<sequence>MMQRAMTACTECFRPPRDNSSSAGQRNCLGFTSFSIRDLLRSKEPDSSLKLRTMDGVNEVGEVKVSRLQVEEETEVKSPENKSSVLCDALHGSVQDKENSPIMRAALCSQVCKLYRFQTEDHRWLLVREQMSESPLSFSLPKQLLSVLIQEHTDRVLEVKELCDLSPHWDGLRHDVIFHCNQLISCYQQTQAELHKLSTSSCFKASSSKSDRHLQFISTNLHSQRMEVTSPDSSGNIQELLLLLEAVFPSSVMTPVHGIQVFGTRSSRSELLLITTTRSNMED</sequence>
<evidence type="ECO:0000313" key="4">
    <source>
        <dbReference type="Proteomes" id="UP001444071"/>
    </source>
</evidence>